<dbReference type="InterPro" id="IPR025737">
    <property type="entry name" value="FApF"/>
</dbReference>
<evidence type="ECO:0008006" key="4">
    <source>
        <dbReference type="Google" id="ProtNLM"/>
    </source>
</evidence>
<comment type="caution">
    <text evidence="2">The sequence shown here is derived from an EMBL/GenBank/DDBJ whole genome shotgun (WGS) entry which is preliminary data.</text>
</comment>
<reference evidence="2" key="1">
    <citation type="submission" date="2021-04" db="EMBL/GenBank/DDBJ databases">
        <authorList>
            <person name="Vanwijnsberghe S."/>
        </authorList>
    </citation>
    <scope>NUCLEOTIDE SEQUENCE</scope>
    <source>
        <strain evidence="2">LMG 31841</strain>
    </source>
</reference>
<name>A0A9N8RYU1_9BURK</name>
<evidence type="ECO:0000313" key="3">
    <source>
        <dbReference type="Proteomes" id="UP000789704"/>
    </source>
</evidence>
<evidence type="ECO:0000313" key="2">
    <source>
        <dbReference type="EMBL" id="CAG4904592.1"/>
    </source>
</evidence>
<keyword evidence="1" id="KW-0732">Signal</keyword>
<sequence length="307" mass="33757">MRRRPCRWAPLRYSALGLLFPVAATCAQELEPRTYSPSPIGTHFLVATWSHLSGDVLTDTSLPISGVEARFDLYSLGYVSTFPLLDHTASFGIALPYVRGNVSGNVIDAPTEVYRAGPGDIRLRFAFNLFGNPPLPVEAFVRPESTTSVGTSLTMIVPTGQYVGSRLVNIGVNRWSFKPEIGVSQPLGNWFVDASAGVWFFMDNDDFFGGNQRSQAPLMTLQLHSGYTFRPGFWIAVDLGYASGGRTSVNDAPADDRQANVRYGFTFSLPVSRGWSTKFAFSHGLVTRAGGDFTAVALTLQYRWFDR</sequence>
<evidence type="ECO:0000256" key="1">
    <source>
        <dbReference type="SAM" id="SignalP"/>
    </source>
</evidence>
<gene>
    <name evidence="2" type="ORF">LMG31841_03369</name>
</gene>
<accession>A0A9N8RYU1</accession>
<keyword evidence="3" id="KW-1185">Reference proteome</keyword>
<protein>
    <recommendedName>
        <fullName evidence="4">Transporter</fullName>
    </recommendedName>
</protein>
<dbReference type="RefSeq" id="WP_228878804.1">
    <property type="nucleotide sequence ID" value="NZ_CAJQYZ010000005.1"/>
</dbReference>
<feature type="signal peptide" evidence="1">
    <location>
        <begin position="1"/>
        <end position="26"/>
    </location>
</feature>
<dbReference type="AlphaFoldDB" id="A0A9N8RYU1"/>
<feature type="chain" id="PRO_5040200328" description="Transporter" evidence="1">
    <location>
        <begin position="27"/>
        <end position="307"/>
    </location>
</feature>
<dbReference type="Pfam" id="PF13557">
    <property type="entry name" value="Phenol_MetA_deg"/>
    <property type="match status" value="1"/>
</dbReference>
<dbReference type="EMBL" id="CAJQZC010000005">
    <property type="protein sequence ID" value="CAG4904592.1"/>
    <property type="molecule type" value="Genomic_DNA"/>
</dbReference>
<dbReference type="Proteomes" id="UP000789704">
    <property type="component" value="Unassembled WGS sequence"/>
</dbReference>
<organism evidence="2 3">
    <name type="scientific">Paraburkholderia saeva</name>
    <dbReference type="NCBI Taxonomy" id="2777537"/>
    <lineage>
        <taxon>Bacteria</taxon>
        <taxon>Pseudomonadati</taxon>
        <taxon>Pseudomonadota</taxon>
        <taxon>Betaproteobacteria</taxon>
        <taxon>Burkholderiales</taxon>
        <taxon>Burkholderiaceae</taxon>
        <taxon>Paraburkholderia</taxon>
    </lineage>
</organism>
<proteinExistence type="predicted"/>